<protein>
    <submittedName>
        <fullName evidence="1">Uncharacterized protein</fullName>
    </submittedName>
</protein>
<evidence type="ECO:0000313" key="2">
    <source>
        <dbReference type="Proteomes" id="UP001162501"/>
    </source>
</evidence>
<name>A0AC59ZS02_RANTA</name>
<proteinExistence type="predicted"/>
<organism evidence="1 2">
    <name type="scientific">Rangifer tarandus platyrhynchus</name>
    <name type="common">Svalbard reindeer</name>
    <dbReference type="NCBI Taxonomy" id="3082113"/>
    <lineage>
        <taxon>Eukaryota</taxon>
        <taxon>Metazoa</taxon>
        <taxon>Chordata</taxon>
        <taxon>Craniata</taxon>
        <taxon>Vertebrata</taxon>
        <taxon>Euteleostomi</taxon>
        <taxon>Mammalia</taxon>
        <taxon>Eutheria</taxon>
        <taxon>Laurasiatheria</taxon>
        <taxon>Artiodactyla</taxon>
        <taxon>Ruminantia</taxon>
        <taxon>Pecora</taxon>
        <taxon>Cervidae</taxon>
        <taxon>Odocoileinae</taxon>
        <taxon>Rangifer</taxon>
    </lineage>
</organism>
<reference evidence="1" key="2">
    <citation type="submission" date="2025-03" db="EMBL/GenBank/DDBJ databases">
        <authorList>
            <consortium name="ELIXIR-Norway"/>
            <consortium name="Elixir Norway"/>
        </authorList>
    </citation>
    <scope>NUCLEOTIDE SEQUENCE</scope>
</reference>
<feature type="non-terminal residue" evidence="1">
    <location>
        <position position="78"/>
    </location>
</feature>
<evidence type="ECO:0000313" key="1">
    <source>
        <dbReference type="EMBL" id="CAN0493778.1"/>
    </source>
</evidence>
<reference evidence="1" key="1">
    <citation type="submission" date="2023-05" db="EMBL/GenBank/DDBJ databases">
        <authorList>
            <consortium name="ELIXIR-Norway"/>
        </authorList>
    </citation>
    <scope>NUCLEOTIDE SEQUENCE</scope>
</reference>
<gene>
    <name evidence="1" type="ORF">MRATA1EN22A_LOCUS21832</name>
</gene>
<sequence length="78" mass="7950">MVLGGSGLIGQGHSPSLGPFEGLFEAIGPDKPGPEQEFCLPGLFTPRSSSAQDPRGCPGRSLQRPSEASSSAASCVLH</sequence>
<dbReference type="Proteomes" id="UP001162501">
    <property type="component" value="Chromosome 33"/>
</dbReference>
<accession>A0AC59ZS02</accession>
<dbReference type="EMBL" id="OX596117">
    <property type="protein sequence ID" value="CAN0493778.1"/>
    <property type="molecule type" value="Genomic_DNA"/>
</dbReference>